<accession>A0A2G3EA66</accession>
<dbReference type="RefSeq" id="WP_099413295.1">
    <property type="nucleotide sequence ID" value="NZ_PDYH01000023.1"/>
</dbReference>
<dbReference type="Proteomes" id="UP000224317">
    <property type="component" value="Unassembled WGS sequence"/>
</dbReference>
<protein>
    <recommendedName>
        <fullName evidence="1">HTH cro/C1-type domain-containing protein</fullName>
    </recommendedName>
</protein>
<dbReference type="AlphaFoldDB" id="A0A2G3EA66"/>
<dbReference type="InterPro" id="IPR001387">
    <property type="entry name" value="Cro/C1-type_HTH"/>
</dbReference>
<sequence>MKKEIRPDYDLKVIGKNLRELRKKKGLSVEEVCQYLGIASERTIYYYEAGERVAPFDVMFAMMELYDADLEDVTGEKNAKLFYLWRTDEECEEWLRMICRTANPPVKYEDCLNEEGKFIGFNR</sequence>
<gene>
    <name evidence="2" type="ORF">CSX00_07150</name>
</gene>
<comment type="caution">
    <text evidence="2">The sequence shown here is derived from an EMBL/GenBank/DDBJ whole genome shotgun (WGS) entry which is preliminary data.</text>
</comment>
<organism evidence="2 3">
    <name type="scientific">Pseudobutyrivibrio ruminis</name>
    <dbReference type="NCBI Taxonomy" id="46206"/>
    <lineage>
        <taxon>Bacteria</taxon>
        <taxon>Bacillati</taxon>
        <taxon>Bacillota</taxon>
        <taxon>Clostridia</taxon>
        <taxon>Lachnospirales</taxon>
        <taxon>Lachnospiraceae</taxon>
        <taxon>Pseudobutyrivibrio</taxon>
    </lineage>
</organism>
<dbReference type="InterPro" id="IPR010982">
    <property type="entry name" value="Lambda_DNA-bd_dom_sf"/>
</dbReference>
<reference evidence="2" key="1">
    <citation type="submission" date="2017-10" db="EMBL/GenBank/DDBJ databases">
        <title>Resolving the taxonomy of Roseburia spp., Eubacterium rectale and Agathobacter spp. through phylogenomic analysis.</title>
        <authorList>
            <person name="Sheridan P.O."/>
            <person name="Walker A.W."/>
            <person name="Duncan S.H."/>
            <person name="Scott K.P."/>
            <person name="Toole P.W.O."/>
            <person name="Luis P."/>
            <person name="Flint H.J."/>
        </authorList>
    </citation>
    <scope>NUCLEOTIDE SEQUENCE [LARGE SCALE GENOMIC DNA]</scope>
    <source>
        <strain evidence="2">JK10</strain>
    </source>
</reference>
<dbReference type="Gene3D" id="1.10.260.40">
    <property type="entry name" value="lambda repressor-like DNA-binding domains"/>
    <property type="match status" value="1"/>
</dbReference>
<proteinExistence type="predicted"/>
<dbReference type="CDD" id="cd00093">
    <property type="entry name" value="HTH_XRE"/>
    <property type="match status" value="1"/>
</dbReference>
<evidence type="ECO:0000259" key="1">
    <source>
        <dbReference type="PROSITE" id="PS50943"/>
    </source>
</evidence>
<name>A0A2G3EA66_9FIRM</name>
<dbReference type="GO" id="GO:0003677">
    <property type="term" value="F:DNA binding"/>
    <property type="evidence" value="ECO:0007669"/>
    <property type="project" value="InterPro"/>
</dbReference>
<evidence type="ECO:0000313" key="2">
    <source>
        <dbReference type="EMBL" id="PHU40199.1"/>
    </source>
</evidence>
<feature type="domain" description="HTH cro/C1-type" evidence="1">
    <location>
        <begin position="18"/>
        <end position="73"/>
    </location>
</feature>
<keyword evidence="3" id="KW-1185">Reference proteome</keyword>
<dbReference type="PROSITE" id="PS50943">
    <property type="entry name" value="HTH_CROC1"/>
    <property type="match status" value="1"/>
</dbReference>
<dbReference type="SMART" id="SM00530">
    <property type="entry name" value="HTH_XRE"/>
    <property type="match status" value="1"/>
</dbReference>
<evidence type="ECO:0000313" key="3">
    <source>
        <dbReference type="Proteomes" id="UP000224317"/>
    </source>
</evidence>
<dbReference type="Pfam" id="PF13560">
    <property type="entry name" value="HTH_31"/>
    <property type="match status" value="1"/>
</dbReference>
<dbReference type="EMBL" id="PDYH01000023">
    <property type="protein sequence ID" value="PHU40199.1"/>
    <property type="molecule type" value="Genomic_DNA"/>
</dbReference>
<dbReference type="SUPFAM" id="SSF47413">
    <property type="entry name" value="lambda repressor-like DNA-binding domains"/>
    <property type="match status" value="1"/>
</dbReference>